<dbReference type="AlphaFoldDB" id="A0A4Z2I6Y4"/>
<evidence type="ECO:0000256" key="1">
    <source>
        <dbReference type="SAM" id="MobiDB-lite"/>
    </source>
</evidence>
<keyword evidence="3" id="KW-1185">Reference proteome</keyword>
<evidence type="ECO:0000313" key="3">
    <source>
        <dbReference type="Proteomes" id="UP000314294"/>
    </source>
</evidence>
<sequence>MKVYEQIRAAAGTSTQPNAGSRNDNKRYMTEDVDSRAVAVVAQSSEEVLLGELEGHGQQLGLRVAGQLEEVGAATPLAHGAEQAEHVGLGHSGHTEFGPGGKTSEGGTSTLCWSGKLQFTLDSLVLPVCLVESYTLTLPTYSPTSLKGGGRLWVNASPSLASRQQTARVDRMQEMGEQGSLQTQHVPAQDLIAAAHGPQPLPVLDAVPRGHNGTRLHWDGALAWHQHTDTGVTGLSLLSILKQGLMTLAFISCLTARLVKQSAIPTRLGVGDEQSLSHNRERNTDEKADNSAQAFSPPHDDGGQNLASQKAVLDPCGQGVETLVTQHRYLVMQSAATHWKLEKGNSHILRLMRWSRLAHESNLSGKASRSSIFQKA</sequence>
<evidence type="ECO:0000313" key="2">
    <source>
        <dbReference type="EMBL" id="TNN72933.1"/>
    </source>
</evidence>
<protein>
    <submittedName>
        <fullName evidence="2">Uncharacterized protein</fullName>
    </submittedName>
</protein>
<gene>
    <name evidence="2" type="ORF">EYF80_016862</name>
</gene>
<comment type="caution">
    <text evidence="2">The sequence shown here is derived from an EMBL/GenBank/DDBJ whole genome shotgun (WGS) entry which is preliminary data.</text>
</comment>
<dbReference type="EMBL" id="SRLO01000131">
    <property type="protein sequence ID" value="TNN72933.1"/>
    <property type="molecule type" value="Genomic_DNA"/>
</dbReference>
<organism evidence="2 3">
    <name type="scientific">Liparis tanakae</name>
    <name type="common">Tanaka's snailfish</name>
    <dbReference type="NCBI Taxonomy" id="230148"/>
    <lineage>
        <taxon>Eukaryota</taxon>
        <taxon>Metazoa</taxon>
        <taxon>Chordata</taxon>
        <taxon>Craniata</taxon>
        <taxon>Vertebrata</taxon>
        <taxon>Euteleostomi</taxon>
        <taxon>Actinopterygii</taxon>
        <taxon>Neopterygii</taxon>
        <taxon>Teleostei</taxon>
        <taxon>Neoteleostei</taxon>
        <taxon>Acanthomorphata</taxon>
        <taxon>Eupercaria</taxon>
        <taxon>Perciformes</taxon>
        <taxon>Cottioidei</taxon>
        <taxon>Cottales</taxon>
        <taxon>Liparidae</taxon>
        <taxon>Liparis</taxon>
    </lineage>
</organism>
<reference evidence="2 3" key="1">
    <citation type="submission" date="2019-03" db="EMBL/GenBank/DDBJ databases">
        <title>First draft genome of Liparis tanakae, snailfish: a comprehensive survey of snailfish specific genes.</title>
        <authorList>
            <person name="Kim W."/>
            <person name="Song I."/>
            <person name="Jeong J.-H."/>
            <person name="Kim D."/>
            <person name="Kim S."/>
            <person name="Ryu S."/>
            <person name="Song J.Y."/>
            <person name="Lee S.K."/>
        </authorList>
    </citation>
    <scope>NUCLEOTIDE SEQUENCE [LARGE SCALE GENOMIC DNA]</scope>
    <source>
        <tissue evidence="2">Muscle</tissue>
    </source>
</reference>
<feature type="compositionally biased region" description="Basic and acidic residues" evidence="1">
    <location>
        <begin position="278"/>
        <end position="289"/>
    </location>
</feature>
<name>A0A4Z2I6Y4_9TELE</name>
<accession>A0A4Z2I6Y4</accession>
<feature type="region of interest" description="Disordered" evidence="1">
    <location>
        <begin position="270"/>
        <end position="307"/>
    </location>
</feature>
<proteinExistence type="predicted"/>
<dbReference type="Proteomes" id="UP000314294">
    <property type="component" value="Unassembled WGS sequence"/>
</dbReference>